<feature type="region of interest" description="Disordered" evidence="1">
    <location>
        <begin position="145"/>
        <end position="175"/>
    </location>
</feature>
<dbReference type="PANTHER" id="PTHR33132">
    <property type="entry name" value="OSJNBB0118P14.9 PROTEIN"/>
    <property type="match status" value="1"/>
</dbReference>
<name>A0A0E0I7M9_ORYNI</name>
<reference evidence="2" key="2">
    <citation type="submission" date="2018-04" db="EMBL/GenBank/DDBJ databases">
        <title>OnivRS2 (Oryza nivara Reference Sequence Version 2).</title>
        <authorList>
            <person name="Zhang J."/>
            <person name="Kudrna D."/>
            <person name="Lee S."/>
            <person name="Talag J."/>
            <person name="Rajasekar S."/>
            <person name="Welchert J."/>
            <person name="Hsing Y.-I."/>
            <person name="Wing R.A."/>
        </authorList>
    </citation>
    <scope>NUCLEOTIDE SEQUENCE [LARGE SCALE GENOMIC DNA]</scope>
    <source>
        <strain evidence="2">SL10</strain>
    </source>
</reference>
<evidence type="ECO:0000313" key="3">
    <source>
        <dbReference type="Proteomes" id="UP000006591"/>
    </source>
</evidence>
<dbReference type="PANTHER" id="PTHR33132:SF111">
    <property type="entry name" value="OS08G0167249 PROTEIN"/>
    <property type="match status" value="1"/>
</dbReference>
<feature type="region of interest" description="Disordered" evidence="1">
    <location>
        <begin position="1"/>
        <end position="43"/>
    </location>
</feature>
<feature type="compositionally biased region" description="Basic residues" evidence="1">
    <location>
        <begin position="146"/>
        <end position="160"/>
    </location>
</feature>
<sequence length="175" mass="17838">MARSTTPTPASPSVCRRVRLSSGAGARSPPPPTRQPNGSGLLPSAFRVALPHATAAVVSSSRGGGGLGAGSRRRECACSPTTHPGSFRCALHRGAASPSRPSVAAACGGLREDARRSAMANSLVRIAAVEGGDHVRRAVAALIRPSSHHQRRRAAFRPRPSRLSAMSAAAAASSP</sequence>
<dbReference type="eggNOG" id="ENOG502RZUD">
    <property type="taxonomic scope" value="Eukaryota"/>
</dbReference>
<feature type="compositionally biased region" description="Low complexity" evidence="1">
    <location>
        <begin position="161"/>
        <end position="175"/>
    </location>
</feature>
<keyword evidence="3" id="KW-1185">Reference proteome</keyword>
<reference evidence="2" key="1">
    <citation type="submission" date="2015-04" db="UniProtKB">
        <authorList>
            <consortium name="EnsemblPlants"/>
        </authorList>
    </citation>
    <scope>IDENTIFICATION</scope>
    <source>
        <strain evidence="2">SL10</strain>
    </source>
</reference>
<accession>A0A0E0I7M9</accession>
<protein>
    <submittedName>
        <fullName evidence="2">Uncharacterized protein</fullName>
    </submittedName>
</protein>
<dbReference type="Gramene" id="ONIVA08G04100.1">
    <property type="protein sequence ID" value="ONIVA08G04100.1"/>
    <property type="gene ID" value="ONIVA08G04100"/>
</dbReference>
<organism evidence="2">
    <name type="scientific">Oryza nivara</name>
    <name type="common">Indian wild rice</name>
    <name type="synonym">Oryza sativa f. spontanea</name>
    <dbReference type="NCBI Taxonomy" id="4536"/>
    <lineage>
        <taxon>Eukaryota</taxon>
        <taxon>Viridiplantae</taxon>
        <taxon>Streptophyta</taxon>
        <taxon>Embryophyta</taxon>
        <taxon>Tracheophyta</taxon>
        <taxon>Spermatophyta</taxon>
        <taxon>Magnoliopsida</taxon>
        <taxon>Liliopsida</taxon>
        <taxon>Poales</taxon>
        <taxon>Poaceae</taxon>
        <taxon>BOP clade</taxon>
        <taxon>Oryzoideae</taxon>
        <taxon>Oryzeae</taxon>
        <taxon>Oryzinae</taxon>
        <taxon>Oryza</taxon>
    </lineage>
</organism>
<feature type="region of interest" description="Disordered" evidence="1">
    <location>
        <begin position="57"/>
        <end position="82"/>
    </location>
</feature>
<dbReference type="OMA" id="WAKRACS"/>
<proteinExistence type="predicted"/>
<evidence type="ECO:0000313" key="2">
    <source>
        <dbReference type="EnsemblPlants" id="ONIVA08G04100.1"/>
    </source>
</evidence>
<dbReference type="HOGENOM" id="CLU_092594_0_0_1"/>
<dbReference type="Proteomes" id="UP000006591">
    <property type="component" value="Chromosome 8"/>
</dbReference>
<evidence type="ECO:0000256" key="1">
    <source>
        <dbReference type="SAM" id="MobiDB-lite"/>
    </source>
</evidence>
<dbReference type="EnsemblPlants" id="ONIVA08G04100.1">
    <property type="protein sequence ID" value="ONIVA08G04100.1"/>
    <property type="gene ID" value="ONIVA08G04100"/>
</dbReference>
<dbReference type="AlphaFoldDB" id="A0A0E0I7M9"/>
<dbReference type="STRING" id="4536.A0A0E0I7M9"/>